<dbReference type="GO" id="GO:0007005">
    <property type="term" value="P:mitochondrion organization"/>
    <property type="evidence" value="ECO:0007669"/>
    <property type="project" value="TreeGrafter"/>
</dbReference>
<dbReference type="PANTHER" id="PTHR23222:SF0">
    <property type="entry name" value="PROHIBITIN 1"/>
    <property type="match status" value="1"/>
</dbReference>
<feature type="compositionally biased region" description="Low complexity" evidence="7">
    <location>
        <begin position="875"/>
        <end position="884"/>
    </location>
</feature>
<dbReference type="GO" id="GO:0005739">
    <property type="term" value="C:mitochondrion"/>
    <property type="evidence" value="ECO:0007669"/>
    <property type="project" value="TreeGrafter"/>
</dbReference>
<evidence type="ECO:0000313" key="9">
    <source>
        <dbReference type="EMBL" id="KAG2179682.1"/>
    </source>
</evidence>
<feature type="compositionally biased region" description="Polar residues" evidence="7">
    <location>
        <begin position="777"/>
        <end position="786"/>
    </location>
</feature>
<dbReference type="SUPFAM" id="SSF117892">
    <property type="entry name" value="Band 7/SPFH domain"/>
    <property type="match status" value="1"/>
</dbReference>
<sequence length="1159" mass="129057">MVFQGGYRAVLFDRIQGVKPISAGEGTHFLLPWVQKAVQFDVRTKPRNISTTTGSKDMQMVTLTLRVLHRPDLEHLPTIYQNLGTDYDERVLPSIGNEVLKAIVAQFDASELITQREIVSSRIREDLVKRAREFNIELEDVSITHMTFGKEFTNAVEQKQIAQQEAERAKFVVEKAEQEKQAAVIRAEGDAVAAELISSALEKAGEGLVEFRRIEASKEIAATLAQARNVTYLPSSANGQGSNMLLNVGMGRHCQLVMGPAGSGKSTFCATMMSHCQATNRKVHLVNLDPAAEHFEYEPTVDIRDLITLEDVMEELDYGPNGGLIYCLEFLLNNLDWLEDELGDYEDDYLIFDCPGQIELYTHFPIMRRICECLQRWNFAVCGVYCLESQFIEDKSKYFSGVLSAMSAMVNLEIPHINVMTKMDLVEGDYGNQQPADEEEGDNKNNRKKRAGRNARTKTKKELERYFDPDPLLLIDDVNSNTSPRFHALNQAIVQLIEDYSMVSFIPLNIRDEDSINYVLSNIDNAIQYGEDIEPKHEQSVFIGRRPDSSYAMIFTLVGQQQSFSLIPLVNTPNLHPTLAPMTAVMQNNPSLTITDDEDDVALAAFLAPNWGRFDQDQLAFDIMSYRQTASEHYSARQRKPSNGDNPSVHKSNSTPVLRSRERQPALSQQQKQVAPRRDESPIGRHSSPRREESPKHRSSPRRESPPSRSPDNSRDASPRRSSPHSQRSPHSYPTYPPPSEYKIPSPPQHAPKRIPTPLPLLTQSSAQFTHQERRPSVTSVASKTPSIRSEMSINTKLSLSKRLRRVFSMSSLSSKANDSTVSLQSQVSENDITPRPTRSSTASSFAASSASQQQTLVDAAYSESSSIIGPQPLSSISSPAAKSTSRRRSMVALSNIFSRNTSSSGVNKQKAQQAEPTVATVIVPAQSGTNQRHSTTDLRKMINDSDNRSTPERPKVDTSLASIQPSKGSLKPARQGSASKPPPDSPTSVSSASRSPVTPPPHRQLPRSQASYASVVTGRQRQTSLTSNSSSRADYFSAGDFEQSEELVPPSTANLQSLPLHGSPRMKPASQSNTSLSEPTSIREMPPTLKSRRLGFSTSITVHETFSASEYDRRCDPNVTCCKLTPDFAMRIKQELNEYKLTGMEVHIESRQYTHFFL</sequence>
<dbReference type="Pfam" id="PF01145">
    <property type="entry name" value="Band_7"/>
    <property type="match status" value="1"/>
</dbReference>
<dbReference type="FunFam" id="3.40.50.300:FF:000552">
    <property type="entry name" value="GPN-loop GTPase 3"/>
    <property type="match status" value="1"/>
</dbReference>
<dbReference type="PRINTS" id="PR00679">
    <property type="entry name" value="PROHIBITIN"/>
</dbReference>
<dbReference type="FunFam" id="3.30.479.30:FF:000001">
    <property type="entry name" value="Prohibitin 2"/>
    <property type="match status" value="1"/>
</dbReference>
<feature type="compositionally biased region" description="Polar residues" evidence="7">
    <location>
        <begin position="1070"/>
        <end position="1081"/>
    </location>
</feature>
<dbReference type="InterPro" id="IPR027417">
    <property type="entry name" value="P-loop_NTPase"/>
</dbReference>
<keyword evidence="5" id="KW-0378">Hydrolase</keyword>
<dbReference type="OrthoDB" id="5839at2759"/>
<evidence type="ECO:0000256" key="1">
    <source>
        <dbReference type="ARBA" id="ARBA00005290"/>
    </source>
</evidence>
<feature type="region of interest" description="Disordered" evidence="7">
    <location>
        <begin position="868"/>
        <end position="888"/>
    </location>
</feature>
<reference evidence="9" key="1">
    <citation type="submission" date="2020-12" db="EMBL/GenBank/DDBJ databases">
        <title>Metabolic potential, ecology and presence of endohyphal bacteria is reflected in genomic diversity of Mucoromycotina.</title>
        <authorList>
            <person name="Muszewska A."/>
            <person name="Okrasinska A."/>
            <person name="Steczkiewicz K."/>
            <person name="Drgas O."/>
            <person name="Orlowska M."/>
            <person name="Perlinska-Lenart U."/>
            <person name="Aleksandrzak-Piekarczyk T."/>
            <person name="Szatraj K."/>
            <person name="Zielenkiewicz U."/>
            <person name="Pilsyk S."/>
            <person name="Malc E."/>
            <person name="Mieczkowski P."/>
            <person name="Kruszewska J.S."/>
            <person name="Biernat P."/>
            <person name="Pawlowska J."/>
        </authorList>
    </citation>
    <scope>NUCLEOTIDE SEQUENCE</scope>
    <source>
        <strain evidence="9">WA0000051536</strain>
    </source>
</reference>
<comment type="similarity">
    <text evidence="1">Belongs to the GPN-loop GTPase family.</text>
</comment>
<feature type="compositionally biased region" description="Pro residues" evidence="7">
    <location>
        <begin position="735"/>
        <end position="759"/>
    </location>
</feature>
<feature type="compositionally biased region" description="Polar residues" evidence="7">
    <location>
        <begin position="641"/>
        <end position="657"/>
    </location>
</feature>
<evidence type="ECO:0000259" key="8">
    <source>
        <dbReference type="SMART" id="SM00244"/>
    </source>
</evidence>
<keyword evidence="10" id="KW-1185">Reference proteome</keyword>
<dbReference type="Gene3D" id="3.30.479.30">
    <property type="entry name" value="Band 7 domain"/>
    <property type="match status" value="1"/>
</dbReference>
<feature type="compositionally biased region" description="Polar residues" evidence="7">
    <location>
        <begin position="1007"/>
        <end position="1033"/>
    </location>
</feature>
<dbReference type="GO" id="GO:0005525">
    <property type="term" value="F:GTP binding"/>
    <property type="evidence" value="ECO:0007669"/>
    <property type="project" value="UniProtKB-KW"/>
</dbReference>
<feature type="region of interest" description="Disordered" evidence="7">
    <location>
        <begin position="767"/>
        <end position="786"/>
    </location>
</feature>
<dbReference type="EMBL" id="JAEPRA010000010">
    <property type="protein sequence ID" value="KAG2179682.1"/>
    <property type="molecule type" value="Genomic_DNA"/>
</dbReference>
<comment type="caution">
    <text evidence="9">The sequence shown here is derived from an EMBL/GenBank/DDBJ whole genome shotgun (WGS) entry which is preliminary data.</text>
</comment>
<dbReference type="InterPro" id="IPR001107">
    <property type="entry name" value="Band_7"/>
</dbReference>
<keyword evidence="6" id="KW-0342">GTP-binding</keyword>
<proteinExistence type="inferred from homology"/>
<dbReference type="Proteomes" id="UP000612746">
    <property type="component" value="Unassembled WGS sequence"/>
</dbReference>
<evidence type="ECO:0000256" key="7">
    <source>
        <dbReference type="SAM" id="MobiDB-lite"/>
    </source>
</evidence>
<evidence type="ECO:0000313" key="10">
    <source>
        <dbReference type="Proteomes" id="UP000612746"/>
    </source>
</evidence>
<dbReference type="SUPFAM" id="SSF52540">
    <property type="entry name" value="P-loop containing nucleoside triphosphate hydrolases"/>
    <property type="match status" value="1"/>
</dbReference>
<dbReference type="InterPro" id="IPR004130">
    <property type="entry name" value="Gpn"/>
</dbReference>
<feature type="region of interest" description="Disordered" evidence="7">
    <location>
        <begin position="901"/>
        <end position="1085"/>
    </location>
</feature>
<protein>
    <recommendedName>
        <fullName evidence="3">GPN-loop GTPase 3</fullName>
    </recommendedName>
</protein>
<feature type="domain" description="Band 7" evidence="8">
    <location>
        <begin position="2"/>
        <end position="160"/>
    </location>
</feature>
<accession>A0A8H7PSV9</accession>
<feature type="region of interest" description="Disordered" evidence="7">
    <location>
        <begin position="632"/>
        <end position="759"/>
    </location>
</feature>
<dbReference type="SMART" id="SM00244">
    <property type="entry name" value="PHB"/>
    <property type="match status" value="1"/>
</dbReference>
<feature type="compositionally biased region" description="Polar residues" evidence="7">
    <location>
        <begin position="901"/>
        <end position="916"/>
    </location>
</feature>
<feature type="compositionally biased region" description="Polar residues" evidence="7">
    <location>
        <begin position="812"/>
        <end position="832"/>
    </location>
</feature>
<dbReference type="Gene3D" id="3.40.50.300">
    <property type="entry name" value="P-loop containing nucleotide triphosphate hydrolases"/>
    <property type="match status" value="1"/>
</dbReference>
<comment type="similarity">
    <text evidence="2">Belongs to the prohibitin family.</text>
</comment>
<feature type="compositionally biased region" description="Low complexity" evidence="7">
    <location>
        <begin position="987"/>
        <end position="997"/>
    </location>
</feature>
<dbReference type="InterPro" id="IPR030228">
    <property type="entry name" value="Gpn3"/>
</dbReference>
<dbReference type="CDD" id="cd03401">
    <property type="entry name" value="SPFH_prohibitin"/>
    <property type="match status" value="1"/>
</dbReference>
<evidence type="ECO:0000256" key="4">
    <source>
        <dbReference type="ARBA" id="ARBA00022741"/>
    </source>
</evidence>
<dbReference type="GO" id="GO:0016787">
    <property type="term" value="F:hydrolase activity"/>
    <property type="evidence" value="ECO:0007669"/>
    <property type="project" value="UniProtKB-KW"/>
</dbReference>
<gene>
    <name evidence="9" type="ORF">INT44_006530</name>
</gene>
<name>A0A8H7PSV9_9FUNG</name>
<feature type="region of interest" description="Disordered" evidence="7">
    <location>
        <begin position="429"/>
        <end position="459"/>
    </location>
</feature>
<dbReference type="InterPro" id="IPR000163">
    <property type="entry name" value="Prohibitin"/>
</dbReference>
<feature type="compositionally biased region" description="Basic and acidic residues" evidence="7">
    <location>
        <begin position="676"/>
        <end position="719"/>
    </location>
</feature>
<dbReference type="GO" id="GO:0000423">
    <property type="term" value="P:mitophagy"/>
    <property type="evidence" value="ECO:0007669"/>
    <property type="project" value="UniProtKB-ARBA"/>
</dbReference>
<dbReference type="AlphaFoldDB" id="A0A8H7PSV9"/>
<dbReference type="InterPro" id="IPR036013">
    <property type="entry name" value="Band_7/SPFH_dom_sf"/>
</dbReference>
<feature type="compositionally biased region" description="Basic residues" evidence="7">
    <location>
        <begin position="446"/>
        <end position="459"/>
    </location>
</feature>
<evidence type="ECO:0000256" key="6">
    <source>
        <dbReference type="ARBA" id="ARBA00023134"/>
    </source>
</evidence>
<evidence type="ECO:0000256" key="2">
    <source>
        <dbReference type="ARBA" id="ARBA00009658"/>
    </source>
</evidence>
<dbReference type="GO" id="GO:0016020">
    <property type="term" value="C:membrane"/>
    <property type="evidence" value="ECO:0007669"/>
    <property type="project" value="InterPro"/>
</dbReference>
<evidence type="ECO:0000256" key="5">
    <source>
        <dbReference type="ARBA" id="ARBA00022801"/>
    </source>
</evidence>
<feature type="region of interest" description="Disordered" evidence="7">
    <location>
        <begin position="812"/>
        <end position="848"/>
    </location>
</feature>
<organism evidence="9 10">
    <name type="scientific">Umbelopsis vinacea</name>
    <dbReference type="NCBI Taxonomy" id="44442"/>
    <lineage>
        <taxon>Eukaryota</taxon>
        <taxon>Fungi</taxon>
        <taxon>Fungi incertae sedis</taxon>
        <taxon>Mucoromycota</taxon>
        <taxon>Mucoromycotina</taxon>
        <taxon>Umbelopsidomycetes</taxon>
        <taxon>Umbelopsidales</taxon>
        <taxon>Umbelopsidaceae</taxon>
        <taxon>Umbelopsis</taxon>
    </lineage>
</organism>
<keyword evidence="4" id="KW-0547">Nucleotide-binding</keyword>
<dbReference type="Pfam" id="PF03029">
    <property type="entry name" value="ATP_bind_1"/>
    <property type="match status" value="1"/>
</dbReference>
<dbReference type="PANTHER" id="PTHR23222">
    <property type="entry name" value="PROHIBITIN"/>
    <property type="match status" value="1"/>
</dbReference>
<feature type="compositionally biased region" description="Basic and acidic residues" evidence="7">
    <location>
        <begin position="935"/>
        <end position="957"/>
    </location>
</feature>
<evidence type="ECO:0000256" key="3">
    <source>
        <dbReference type="ARBA" id="ARBA00014587"/>
    </source>
</evidence>
<feature type="compositionally biased region" description="Low complexity" evidence="7">
    <location>
        <begin position="720"/>
        <end position="734"/>
    </location>
</feature>
<dbReference type="CDD" id="cd17872">
    <property type="entry name" value="GPN3"/>
    <property type="match status" value="1"/>
</dbReference>